<feature type="compositionally biased region" description="Basic and acidic residues" evidence="1">
    <location>
        <begin position="45"/>
        <end position="57"/>
    </location>
</feature>
<gene>
    <name evidence="2" type="ORF">SAMN05216226_103216</name>
</gene>
<proteinExistence type="predicted"/>
<evidence type="ECO:0000256" key="1">
    <source>
        <dbReference type="SAM" id="MobiDB-lite"/>
    </source>
</evidence>
<sequence>MVSLSATVTGCLGLGGGDDGVSTEGDDDSPFDTSPESLLPDAETLTDKTDREWREGDAENGFGREILDNESILRDKDAVALFRPVPSGEEDVGLQVCASTVRLYDTVEEARKAFDDSPFQFGFGYESRSIAVEAIGGTANNNDSQVIFRDANAIGNVVFSNSQASVDEQEQTALDLAAAMHESWR</sequence>
<feature type="region of interest" description="Disordered" evidence="1">
    <location>
        <begin position="13"/>
        <end position="60"/>
    </location>
</feature>
<accession>A0A1G8TTK2</accession>
<keyword evidence="3" id="KW-1185">Reference proteome</keyword>
<name>A0A1G8TTK2_9EURY</name>
<dbReference type="Proteomes" id="UP000198856">
    <property type="component" value="Unassembled WGS sequence"/>
</dbReference>
<protein>
    <submittedName>
        <fullName evidence="2">Uncharacterized protein</fullName>
    </submittedName>
</protein>
<dbReference type="EMBL" id="FNFC01000003">
    <property type="protein sequence ID" value="SDJ44265.1"/>
    <property type="molecule type" value="Genomic_DNA"/>
</dbReference>
<evidence type="ECO:0000313" key="2">
    <source>
        <dbReference type="EMBL" id="SDJ44265.1"/>
    </source>
</evidence>
<organism evidence="2 3">
    <name type="scientific">Halovenus aranensis</name>
    <dbReference type="NCBI Taxonomy" id="890420"/>
    <lineage>
        <taxon>Archaea</taxon>
        <taxon>Methanobacteriati</taxon>
        <taxon>Methanobacteriota</taxon>
        <taxon>Stenosarchaea group</taxon>
        <taxon>Halobacteria</taxon>
        <taxon>Halobacteriales</taxon>
        <taxon>Haloarculaceae</taxon>
        <taxon>Halovenus</taxon>
    </lineage>
</organism>
<dbReference type="STRING" id="890420.SAMN05216226_103216"/>
<dbReference type="AlphaFoldDB" id="A0A1G8TTK2"/>
<dbReference type="RefSeq" id="WP_143414126.1">
    <property type="nucleotide sequence ID" value="NZ_FNFC01000003.1"/>
</dbReference>
<evidence type="ECO:0000313" key="3">
    <source>
        <dbReference type="Proteomes" id="UP000198856"/>
    </source>
</evidence>
<reference evidence="2 3" key="1">
    <citation type="submission" date="2016-10" db="EMBL/GenBank/DDBJ databases">
        <authorList>
            <person name="de Groot N.N."/>
        </authorList>
    </citation>
    <scope>NUCLEOTIDE SEQUENCE [LARGE SCALE GENOMIC DNA]</scope>
    <source>
        <strain evidence="2 3">IBRC-M10015</strain>
    </source>
</reference>